<dbReference type="InterPro" id="IPR004919">
    <property type="entry name" value="GmrSD_N"/>
</dbReference>
<evidence type="ECO:0000259" key="1">
    <source>
        <dbReference type="Pfam" id="PF03235"/>
    </source>
</evidence>
<evidence type="ECO:0000259" key="2">
    <source>
        <dbReference type="Pfam" id="PF07510"/>
    </source>
</evidence>
<accession>A0A6I6N077</accession>
<sequence length="559" mass="62974">MAGPFGDTPIGLSSQILNLASVLMRKLHLKVPRYQRPYTWSEREVRQLIEDLRRAFKRGATFYFIGQIVLVKNRGKLEISDGQQRLTTLTMIMAYVRDRLPGRAKHFQQLIMDGDHPRLILREEDASFYRGYVQEPGQIAAMAKLPEIGIESKDLLCAAAQTIETELKGMDDRELDAFMSYVARACTLNVVDADERGCAQTVFNTLNKRGSPLSGADIIKSDLIENSKLSDAEAEAAARKWEQTEAMFERENFAKLLDMMPFLLTGEQILSPGDLAAMRAAVDKAGGVRTFLFEQLPRYAHALRAIFAGAVDVGSASAEVNRRIRMMKQVEEWDWAPAAIAFLAEHSGEPERARRFFQALDRFTFACELSVIDNRVQQGRYSRAVTHCDDDKMLYGPKGALELTDGEHLKLLATLNKSRKRDRQRRLLLIRLEAAMPGGHHLQMTDDVTVEHILPKNGGAWWNERFPDAAMRTEASNLLGNLTLITYDQNSTAAARPYADKRKVIFNTQGATIYALSRDIVPIEEWTMRAIEERHEKLVRILCEDWGLIQGGGQGSQAA</sequence>
<evidence type="ECO:0000313" key="3">
    <source>
        <dbReference type="EMBL" id="QGZ96723.1"/>
    </source>
</evidence>
<dbReference type="InterPro" id="IPR011089">
    <property type="entry name" value="GmrSD_C"/>
</dbReference>
<dbReference type="Proteomes" id="UP000431269">
    <property type="component" value="Chromosome"/>
</dbReference>
<feature type="domain" description="GmrSD restriction endonucleases C-terminal" evidence="2">
    <location>
        <begin position="415"/>
        <end position="540"/>
    </location>
</feature>
<evidence type="ECO:0008006" key="5">
    <source>
        <dbReference type="Google" id="ProtNLM"/>
    </source>
</evidence>
<dbReference type="AlphaFoldDB" id="A0A6I6N077"/>
<evidence type="ECO:0000313" key="4">
    <source>
        <dbReference type="Proteomes" id="UP000431269"/>
    </source>
</evidence>
<organism evidence="3 4">
    <name type="scientific">Terricaulis silvestris</name>
    <dbReference type="NCBI Taxonomy" id="2686094"/>
    <lineage>
        <taxon>Bacteria</taxon>
        <taxon>Pseudomonadati</taxon>
        <taxon>Pseudomonadota</taxon>
        <taxon>Alphaproteobacteria</taxon>
        <taxon>Caulobacterales</taxon>
        <taxon>Caulobacteraceae</taxon>
        <taxon>Terricaulis</taxon>
    </lineage>
</organism>
<dbReference type="Pfam" id="PF03235">
    <property type="entry name" value="GmrSD_N"/>
    <property type="match status" value="1"/>
</dbReference>
<dbReference type="PANTHER" id="PTHR35149">
    <property type="entry name" value="SLL5132 PROTEIN"/>
    <property type="match status" value="1"/>
</dbReference>
<protein>
    <recommendedName>
        <fullName evidence="5">DUF262 domain-containing protein</fullName>
    </recommendedName>
</protein>
<feature type="domain" description="GmrSD restriction endonucleases N-terminal" evidence="1">
    <location>
        <begin position="29"/>
        <end position="223"/>
    </location>
</feature>
<dbReference type="RefSeq" id="WP_158767497.1">
    <property type="nucleotide sequence ID" value="NZ_CP047045.1"/>
</dbReference>
<reference evidence="4" key="1">
    <citation type="submission" date="2019-12" db="EMBL/GenBank/DDBJ databases">
        <title>Complete genome of Terracaulis silvestris 0127_4.</title>
        <authorList>
            <person name="Vieira S."/>
            <person name="Riedel T."/>
            <person name="Sproer C."/>
            <person name="Pascual J."/>
            <person name="Boedeker C."/>
            <person name="Overmann J."/>
        </authorList>
    </citation>
    <scope>NUCLEOTIDE SEQUENCE [LARGE SCALE GENOMIC DNA]</scope>
    <source>
        <strain evidence="4">0127_4</strain>
    </source>
</reference>
<dbReference type="EMBL" id="CP047045">
    <property type="protein sequence ID" value="QGZ96723.1"/>
    <property type="molecule type" value="Genomic_DNA"/>
</dbReference>
<name>A0A6I6N077_9CAUL</name>
<dbReference type="PANTHER" id="PTHR35149:SF1">
    <property type="entry name" value="DUF5655 DOMAIN-CONTAINING PROTEIN"/>
    <property type="match status" value="1"/>
</dbReference>
<dbReference type="KEGG" id="tsv:DSM104635_03584"/>
<keyword evidence="4" id="KW-1185">Reference proteome</keyword>
<dbReference type="Pfam" id="PF07510">
    <property type="entry name" value="GmrSD_C"/>
    <property type="match status" value="1"/>
</dbReference>
<proteinExistence type="predicted"/>
<gene>
    <name evidence="3" type="ORF">DSM104635_03584</name>
</gene>